<accession>A0A9D2RPM5</accession>
<reference evidence="11" key="2">
    <citation type="submission" date="2021-04" db="EMBL/GenBank/DDBJ databases">
        <authorList>
            <person name="Gilroy R."/>
        </authorList>
    </citation>
    <scope>NUCLEOTIDE SEQUENCE</scope>
    <source>
        <strain evidence="11">ChiHjej13B12-24818</strain>
    </source>
</reference>
<evidence type="ECO:0000313" key="12">
    <source>
        <dbReference type="Proteomes" id="UP000823823"/>
    </source>
</evidence>
<dbReference type="Gene3D" id="2.40.30.10">
    <property type="entry name" value="Translation factors"/>
    <property type="match status" value="1"/>
</dbReference>
<proteinExistence type="inferred from homology"/>
<evidence type="ECO:0000256" key="1">
    <source>
        <dbReference type="ARBA" id="ARBA00006540"/>
    </source>
</evidence>
<evidence type="ECO:0000313" key="11">
    <source>
        <dbReference type="EMBL" id="HJB10776.1"/>
    </source>
</evidence>
<gene>
    <name evidence="7 11" type="primary">rplC</name>
    <name evidence="11" type="ORF">H9786_09665</name>
</gene>
<dbReference type="Proteomes" id="UP000823823">
    <property type="component" value="Unassembled WGS sequence"/>
</dbReference>
<keyword evidence="4 7" id="KW-0689">Ribosomal protein</keyword>
<comment type="caution">
    <text evidence="11">The sequence shown here is derived from an EMBL/GenBank/DDBJ whole genome shotgun (WGS) entry which is preliminary data.</text>
</comment>
<dbReference type="AlphaFoldDB" id="A0A9D2RPM5"/>
<evidence type="ECO:0000256" key="10">
    <source>
        <dbReference type="SAM" id="MobiDB-lite"/>
    </source>
</evidence>
<dbReference type="GO" id="GO:0019843">
    <property type="term" value="F:rRNA binding"/>
    <property type="evidence" value="ECO:0007669"/>
    <property type="project" value="UniProtKB-UniRule"/>
</dbReference>
<dbReference type="InterPro" id="IPR019926">
    <property type="entry name" value="Ribosomal_uL3_CS"/>
</dbReference>
<feature type="region of interest" description="Disordered" evidence="10">
    <location>
        <begin position="141"/>
        <end position="165"/>
    </location>
</feature>
<dbReference type="Pfam" id="PF00297">
    <property type="entry name" value="Ribosomal_L3"/>
    <property type="match status" value="1"/>
</dbReference>
<dbReference type="PANTHER" id="PTHR11229:SF16">
    <property type="entry name" value="LARGE RIBOSOMAL SUBUNIT PROTEIN UL3C"/>
    <property type="match status" value="1"/>
</dbReference>
<dbReference type="FunFam" id="3.30.160.810:FF:000001">
    <property type="entry name" value="50S ribosomal protein L3"/>
    <property type="match status" value="1"/>
</dbReference>
<evidence type="ECO:0000256" key="8">
    <source>
        <dbReference type="RuleBase" id="RU003905"/>
    </source>
</evidence>
<sequence>MSNELTGQGARAVSGVLGTKVGMTQVWDENGKLVPVTVVHAGSNVVTQVRSIESDGYDAVQIAYGQIDPRKVSQPLRGHFEKAGVTPRRHLAELRTSDAADFAPGQEIDASVFEAGQKVDIVGTSKGKGTAGVMKRHGFGGAGASHGQHRNHRKPGSIGGAATPGRVFKGQRMAGRMGNARTSVQNLTVHAVDVEKGLVLVKGAVPGPKGGIVLVRSAVKSPAKEA</sequence>
<dbReference type="Gene3D" id="3.30.160.810">
    <property type="match status" value="1"/>
</dbReference>
<name>A0A9D2RPM5_9MICO</name>
<evidence type="ECO:0000256" key="5">
    <source>
        <dbReference type="ARBA" id="ARBA00023274"/>
    </source>
</evidence>
<organism evidence="11 12">
    <name type="scientific">Candidatus Brachybacterium merdavium</name>
    <dbReference type="NCBI Taxonomy" id="2838513"/>
    <lineage>
        <taxon>Bacteria</taxon>
        <taxon>Bacillati</taxon>
        <taxon>Actinomycetota</taxon>
        <taxon>Actinomycetes</taxon>
        <taxon>Micrococcales</taxon>
        <taxon>Dermabacteraceae</taxon>
        <taxon>Brachybacterium</taxon>
    </lineage>
</organism>
<dbReference type="SUPFAM" id="SSF50447">
    <property type="entry name" value="Translation proteins"/>
    <property type="match status" value="1"/>
</dbReference>
<evidence type="ECO:0000256" key="4">
    <source>
        <dbReference type="ARBA" id="ARBA00022980"/>
    </source>
</evidence>
<evidence type="ECO:0000256" key="2">
    <source>
        <dbReference type="ARBA" id="ARBA00022730"/>
    </source>
</evidence>
<dbReference type="HAMAP" id="MF_01325_B">
    <property type="entry name" value="Ribosomal_uL3_B"/>
    <property type="match status" value="1"/>
</dbReference>
<dbReference type="GO" id="GO:0022625">
    <property type="term" value="C:cytosolic large ribosomal subunit"/>
    <property type="evidence" value="ECO:0007669"/>
    <property type="project" value="TreeGrafter"/>
</dbReference>
<comment type="function">
    <text evidence="7 9">One of the primary rRNA binding proteins, it binds directly near the 3'-end of the 23S rRNA, where it nucleates assembly of the 50S subunit.</text>
</comment>
<dbReference type="PANTHER" id="PTHR11229">
    <property type="entry name" value="50S RIBOSOMAL PROTEIN L3"/>
    <property type="match status" value="1"/>
</dbReference>
<comment type="subunit">
    <text evidence="7 9">Part of the 50S ribosomal subunit. Forms a cluster with proteins L14 and L19.</text>
</comment>
<keyword evidence="5 7" id="KW-0687">Ribonucleoprotein</keyword>
<dbReference type="NCBIfam" id="TIGR03625">
    <property type="entry name" value="L3_bact"/>
    <property type="match status" value="1"/>
</dbReference>
<dbReference type="InterPro" id="IPR000597">
    <property type="entry name" value="Ribosomal_uL3"/>
</dbReference>
<keyword evidence="2 7" id="KW-0699">rRNA-binding</keyword>
<dbReference type="InterPro" id="IPR019927">
    <property type="entry name" value="Ribosomal_uL3_bac/org-type"/>
</dbReference>
<comment type="similarity">
    <text evidence="1 7 8">Belongs to the universal ribosomal protein uL3 family.</text>
</comment>
<protein>
    <recommendedName>
        <fullName evidence="6 7">Large ribosomal subunit protein uL3</fullName>
    </recommendedName>
</protein>
<evidence type="ECO:0000256" key="9">
    <source>
        <dbReference type="RuleBase" id="RU003906"/>
    </source>
</evidence>
<dbReference type="GO" id="GO:0006412">
    <property type="term" value="P:translation"/>
    <property type="evidence" value="ECO:0007669"/>
    <property type="project" value="UniProtKB-UniRule"/>
</dbReference>
<keyword evidence="3 7" id="KW-0694">RNA-binding</keyword>
<dbReference type="GO" id="GO:0003735">
    <property type="term" value="F:structural constituent of ribosome"/>
    <property type="evidence" value="ECO:0007669"/>
    <property type="project" value="UniProtKB-UniRule"/>
</dbReference>
<dbReference type="FunFam" id="2.40.30.10:FF:000004">
    <property type="entry name" value="50S ribosomal protein L3"/>
    <property type="match status" value="1"/>
</dbReference>
<reference evidence="11" key="1">
    <citation type="journal article" date="2021" name="PeerJ">
        <title>Extensive microbial diversity within the chicken gut microbiome revealed by metagenomics and culture.</title>
        <authorList>
            <person name="Gilroy R."/>
            <person name="Ravi A."/>
            <person name="Getino M."/>
            <person name="Pursley I."/>
            <person name="Horton D.L."/>
            <person name="Alikhan N.F."/>
            <person name="Baker D."/>
            <person name="Gharbi K."/>
            <person name="Hall N."/>
            <person name="Watson M."/>
            <person name="Adriaenssens E.M."/>
            <person name="Foster-Nyarko E."/>
            <person name="Jarju S."/>
            <person name="Secka A."/>
            <person name="Antonio M."/>
            <person name="Oren A."/>
            <person name="Chaudhuri R.R."/>
            <person name="La Ragione R."/>
            <person name="Hildebrand F."/>
            <person name="Pallen M.J."/>
        </authorList>
    </citation>
    <scope>NUCLEOTIDE SEQUENCE</scope>
    <source>
        <strain evidence="11">ChiHjej13B12-24818</strain>
    </source>
</reference>
<dbReference type="PROSITE" id="PS00474">
    <property type="entry name" value="RIBOSOMAL_L3"/>
    <property type="match status" value="1"/>
</dbReference>
<dbReference type="InterPro" id="IPR009000">
    <property type="entry name" value="Transl_B-barrel_sf"/>
</dbReference>
<evidence type="ECO:0000256" key="3">
    <source>
        <dbReference type="ARBA" id="ARBA00022884"/>
    </source>
</evidence>
<evidence type="ECO:0000256" key="6">
    <source>
        <dbReference type="ARBA" id="ARBA00035243"/>
    </source>
</evidence>
<evidence type="ECO:0000256" key="7">
    <source>
        <dbReference type="HAMAP-Rule" id="MF_01325"/>
    </source>
</evidence>
<dbReference type="EMBL" id="DWZH01000072">
    <property type="protein sequence ID" value="HJB10776.1"/>
    <property type="molecule type" value="Genomic_DNA"/>
</dbReference>